<feature type="compositionally biased region" description="Polar residues" evidence="1">
    <location>
        <begin position="24"/>
        <end position="54"/>
    </location>
</feature>
<dbReference type="InterPro" id="IPR006059">
    <property type="entry name" value="SBP"/>
</dbReference>
<dbReference type="InterPro" id="IPR050490">
    <property type="entry name" value="Bact_solute-bd_prot1"/>
</dbReference>
<dbReference type="PROSITE" id="PS51257">
    <property type="entry name" value="PROKAR_LIPOPROTEIN"/>
    <property type="match status" value="1"/>
</dbReference>
<dbReference type="RefSeq" id="WP_161839912.1">
    <property type="nucleotide sequence ID" value="NZ_CP048000.1"/>
</dbReference>
<accession>A0A6P1TT10</accession>
<keyword evidence="2" id="KW-0732">Signal</keyword>
<dbReference type="Proteomes" id="UP000464314">
    <property type="component" value="Chromosome"/>
</dbReference>
<name>A0A6P1TT10_9FIRM</name>
<dbReference type="PANTHER" id="PTHR43649:SF11">
    <property type="entry name" value="ABC TRANSPORTER SUBSTRATE-BINDING PROTEIN YESO-RELATED"/>
    <property type="match status" value="1"/>
</dbReference>
<dbReference type="PANTHER" id="PTHR43649">
    <property type="entry name" value="ARABINOSE-BINDING PROTEIN-RELATED"/>
    <property type="match status" value="1"/>
</dbReference>
<dbReference type="EMBL" id="CP048000">
    <property type="protein sequence ID" value="QHQ63091.1"/>
    <property type="molecule type" value="Genomic_DNA"/>
</dbReference>
<evidence type="ECO:0000313" key="4">
    <source>
        <dbReference type="Proteomes" id="UP000464314"/>
    </source>
</evidence>
<dbReference type="Gene3D" id="3.40.190.10">
    <property type="entry name" value="Periplasmic binding protein-like II"/>
    <property type="match status" value="2"/>
</dbReference>
<organism evidence="3 4">
    <name type="scientific">Anaerocolumna sedimenticola</name>
    <dbReference type="NCBI Taxonomy" id="2696063"/>
    <lineage>
        <taxon>Bacteria</taxon>
        <taxon>Bacillati</taxon>
        <taxon>Bacillota</taxon>
        <taxon>Clostridia</taxon>
        <taxon>Lachnospirales</taxon>
        <taxon>Lachnospiraceae</taxon>
        <taxon>Anaerocolumna</taxon>
    </lineage>
</organism>
<gene>
    <name evidence="3" type="ORF">Ana3638_21850</name>
</gene>
<dbReference type="KEGG" id="anr:Ana3638_21850"/>
<evidence type="ECO:0000256" key="1">
    <source>
        <dbReference type="SAM" id="MobiDB-lite"/>
    </source>
</evidence>
<protein>
    <submittedName>
        <fullName evidence="3">Extracellular solute-binding protein</fullName>
    </submittedName>
</protein>
<feature type="signal peptide" evidence="2">
    <location>
        <begin position="1"/>
        <end position="20"/>
    </location>
</feature>
<dbReference type="SUPFAM" id="SSF53850">
    <property type="entry name" value="Periplasmic binding protein-like II"/>
    <property type="match status" value="1"/>
</dbReference>
<feature type="region of interest" description="Disordered" evidence="1">
    <location>
        <begin position="22"/>
        <end position="56"/>
    </location>
</feature>
<keyword evidence="4" id="KW-1185">Reference proteome</keyword>
<dbReference type="AlphaFoldDB" id="A0A6P1TT10"/>
<proteinExistence type="predicted"/>
<evidence type="ECO:0000313" key="3">
    <source>
        <dbReference type="EMBL" id="QHQ63091.1"/>
    </source>
</evidence>
<dbReference type="Pfam" id="PF01547">
    <property type="entry name" value="SBP_bac_1"/>
    <property type="match status" value="1"/>
</dbReference>
<sequence length="458" mass="50158">MKKKKIVALFLTMAMTASLVGCSGSKSTSGTANTDETTNAVTETNSAADSTVSAETAEKHDPVSLRFSWWGGDARHEATLAVIDQFEKEYPWITIEAEYSSQDGYNDKLMTQFASGTAPDIMQLETGAAPEYYGQGQLLNLSETSIDFSNFDPTFLQNNGQFGSGSQYAMPTGQAGSAIVVNKDLADKIGIDFTKQYDWNQLIEWGKQVQEYDPSMYLISGNLTYMTAFIMRTWSRQANGDAIISKDNKLNMTEQQFEECLTYIKSLYDNKAAAPLSYMASYGTSNQDDPNWIAGKYVCTIGYTSSADVMQAANPNANYIAGNMPVMSNAKSDGWFNDCPQYIGIYAKSKYPEEAAMFVDYFFNNEDAMKTLGTVRSVPPTAKAQQITEEAGSLNPLTKMCVDISQQYNGLSDSGKTTSAEVTAILEDAFESVAYGAKTPADEAKEVISLLNDYLALQ</sequence>
<reference evidence="3 4" key="1">
    <citation type="submission" date="2020-01" db="EMBL/GenBank/DDBJ databases">
        <title>Genome analysis of Anaerocolumna sp. CBA3638.</title>
        <authorList>
            <person name="Kim J."/>
            <person name="Roh S.W."/>
        </authorList>
    </citation>
    <scope>NUCLEOTIDE SEQUENCE [LARGE SCALE GENOMIC DNA]</scope>
    <source>
        <strain evidence="3 4">CBA3638</strain>
    </source>
</reference>
<evidence type="ECO:0000256" key="2">
    <source>
        <dbReference type="SAM" id="SignalP"/>
    </source>
</evidence>
<feature type="chain" id="PRO_5039519072" evidence="2">
    <location>
        <begin position="21"/>
        <end position="458"/>
    </location>
</feature>